<comment type="caution">
    <text evidence="5">Lacks conserved residue(s) required for the propagation of feature annotation.</text>
</comment>
<comment type="pathway">
    <text evidence="5 8">Amino-acid biosynthesis; L-lysine biosynthesis via DAP pathway; L-lysine from DL-2,6-diaminopimelate: step 1/1.</text>
</comment>
<evidence type="ECO:0000256" key="8">
    <source>
        <dbReference type="RuleBase" id="RU003738"/>
    </source>
</evidence>
<dbReference type="InterPro" id="IPR029066">
    <property type="entry name" value="PLP-binding_barrel"/>
</dbReference>
<dbReference type="Gene3D" id="3.20.20.10">
    <property type="entry name" value="Alanine racemase"/>
    <property type="match status" value="1"/>
</dbReference>
<feature type="compositionally biased region" description="Basic and acidic residues" evidence="9">
    <location>
        <begin position="393"/>
        <end position="424"/>
    </location>
</feature>
<dbReference type="GeneID" id="78819722"/>
<dbReference type="PROSITE" id="PS00878">
    <property type="entry name" value="ODR_DC_2_1"/>
    <property type="match status" value="1"/>
</dbReference>
<dbReference type="InterPro" id="IPR002986">
    <property type="entry name" value="DAP_deCOOHase_LysA"/>
</dbReference>
<protein>
    <recommendedName>
        <fullName evidence="5 6">Diaminopimelate decarboxylase</fullName>
        <shortName evidence="5">DAP decarboxylase</shortName>
        <shortName evidence="5">DAPDC</shortName>
        <ecNumber evidence="5 6">4.1.1.20</ecNumber>
    </recommendedName>
</protein>
<dbReference type="PANTHER" id="PTHR43727:SF2">
    <property type="entry name" value="GROUP IV DECARBOXYLASE"/>
    <property type="match status" value="1"/>
</dbReference>
<comment type="catalytic activity">
    <reaction evidence="5 8">
        <text>meso-2,6-diaminopimelate + H(+) = L-lysine + CO2</text>
        <dbReference type="Rhea" id="RHEA:15101"/>
        <dbReference type="ChEBI" id="CHEBI:15378"/>
        <dbReference type="ChEBI" id="CHEBI:16526"/>
        <dbReference type="ChEBI" id="CHEBI:32551"/>
        <dbReference type="ChEBI" id="CHEBI:57791"/>
        <dbReference type="EC" id="4.1.1.20"/>
    </reaction>
</comment>
<evidence type="ECO:0000313" key="11">
    <source>
        <dbReference type="EMBL" id="MFC7139466.1"/>
    </source>
</evidence>
<keyword evidence="5 8" id="KW-0457">Lysine biosynthesis</keyword>
<feature type="binding site" evidence="5">
    <location>
        <position position="371"/>
    </location>
    <ligand>
        <name>substrate</name>
    </ligand>
</feature>
<feature type="active site" description="Proton donor" evidence="7">
    <location>
        <position position="342"/>
    </location>
</feature>
<feature type="region of interest" description="Disordered" evidence="9">
    <location>
        <begin position="383"/>
        <end position="424"/>
    </location>
</feature>
<dbReference type="AlphaFoldDB" id="A0ABD5Y1C1"/>
<feature type="binding site" evidence="5">
    <location>
        <position position="312"/>
    </location>
    <ligand>
        <name>substrate</name>
    </ligand>
</feature>
<dbReference type="InterPro" id="IPR022653">
    <property type="entry name" value="De-COase2_pyr-phos_BS"/>
</dbReference>
<dbReference type="Pfam" id="PF02784">
    <property type="entry name" value="Orn_Arg_deC_N"/>
    <property type="match status" value="1"/>
</dbReference>
<comment type="subunit">
    <text evidence="5">Homodimer.</text>
</comment>
<comment type="caution">
    <text evidence="11">The sequence shown here is derived from an EMBL/GenBank/DDBJ whole genome shotgun (WGS) entry which is preliminary data.</text>
</comment>
<feature type="binding site" evidence="5">
    <location>
        <position position="238"/>
    </location>
    <ligand>
        <name>pyridoxal 5'-phosphate</name>
        <dbReference type="ChEBI" id="CHEBI:597326"/>
    </ligand>
</feature>
<evidence type="ECO:0000256" key="1">
    <source>
        <dbReference type="ARBA" id="ARBA00001933"/>
    </source>
</evidence>
<dbReference type="HAMAP" id="MF_02120">
    <property type="entry name" value="LysA"/>
    <property type="match status" value="1"/>
</dbReference>
<feature type="domain" description="Orn/DAP/Arg decarboxylase 2 N-terminal" evidence="10">
    <location>
        <begin position="36"/>
        <end position="280"/>
    </location>
</feature>
<keyword evidence="3 5" id="KW-0663">Pyridoxal phosphate</keyword>
<dbReference type="Gene3D" id="2.40.37.10">
    <property type="entry name" value="Lyase, Ornithine Decarboxylase, Chain A, domain 1"/>
    <property type="match status" value="1"/>
</dbReference>
<dbReference type="GO" id="GO:0009089">
    <property type="term" value="P:lysine biosynthetic process via diaminopimelate"/>
    <property type="evidence" value="ECO:0007669"/>
    <property type="project" value="UniProtKB-UniRule"/>
</dbReference>
<accession>A0ABD5Y1C1</accession>
<evidence type="ECO:0000256" key="6">
    <source>
        <dbReference type="NCBIfam" id="TIGR01048"/>
    </source>
</evidence>
<organism evidence="11 12">
    <name type="scientific">Halosimplex aquaticum</name>
    <dbReference type="NCBI Taxonomy" id="3026162"/>
    <lineage>
        <taxon>Archaea</taxon>
        <taxon>Methanobacteriati</taxon>
        <taxon>Methanobacteriota</taxon>
        <taxon>Stenosarchaea group</taxon>
        <taxon>Halobacteria</taxon>
        <taxon>Halobacteriales</taxon>
        <taxon>Haloarculaceae</taxon>
        <taxon>Halosimplex</taxon>
    </lineage>
</organism>
<dbReference type="PRINTS" id="PR01179">
    <property type="entry name" value="ODADCRBXLASE"/>
</dbReference>
<keyword evidence="5" id="KW-0028">Amino-acid biosynthesis</keyword>
<dbReference type="CDD" id="cd06828">
    <property type="entry name" value="PLPDE_III_DapDC"/>
    <property type="match status" value="1"/>
</dbReference>
<evidence type="ECO:0000256" key="4">
    <source>
        <dbReference type="ARBA" id="ARBA00023239"/>
    </source>
</evidence>
<keyword evidence="12" id="KW-1185">Reference proteome</keyword>
<dbReference type="Proteomes" id="UP001596432">
    <property type="component" value="Unassembled WGS sequence"/>
</dbReference>
<feature type="binding site" evidence="5">
    <location>
        <begin position="273"/>
        <end position="276"/>
    </location>
    <ligand>
        <name>pyridoxal 5'-phosphate</name>
        <dbReference type="ChEBI" id="CHEBI:597326"/>
    </ligand>
</feature>
<dbReference type="PANTHER" id="PTHR43727">
    <property type="entry name" value="DIAMINOPIMELATE DECARBOXYLASE"/>
    <property type="match status" value="1"/>
</dbReference>
<proteinExistence type="inferred from homology"/>
<dbReference type="RefSeq" id="WP_274325053.1">
    <property type="nucleotide sequence ID" value="NZ_CP118158.1"/>
</dbReference>
<comment type="function">
    <text evidence="5">Specifically catalyzes the decarboxylation of meso-diaminopimelate (meso-DAP) to L-lysine.</text>
</comment>
<dbReference type="GO" id="GO:0008836">
    <property type="term" value="F:diaminopimelate decarboxylase activity"/>
    <property type="evidence" value="ECO:0007669"/>
    <property type="project" value="UniProtKB-UniRule"/>
</dbReference>
<keyword evidence="2 5" id="KW-0210">Decarboxylase</keyword>
<dbReference type="InterPro" id="IPR022644">
    <property type="entry name" value="De-COase2_N"/>
</dbReference>
<evidence type="ECO:0000256" key="9">
    <source>
        <dbReference type="SAM" id="MobiDB-lite"/>
    </source>
</evidence>
<evidence type="ECO:0000259" key="10">
    <source>
        <dbReference type="Pfam" id="PF02784"/>
    </source>
</evidence>
<keyword evidence="4 5" id="KW-0456">Lyase</keyword>
<dbReference type="PRINTS" id="PR01181">
    <property type="entry name" value="DAPDCRBXLASE"/>
</dbReference>
<sequence>MSHASPPVRRVTDWDFDQLSALAAEHDTPLYVVDLDRVAANYERFAAAFPDAHVMYAAKAHTGRAVLETLLDAGADIECAARGELQRAIGAGADPDTLQYTAVNPPDADLDYAAELGAEHPGLTVTGGARDTFDRLEARGYDGRVAIRINPGIGTGHHEKVATGKDAKFGIPYDEVVELADDLRERFDLVGLHAHMGSGVLHDDLDDHCRAIGKVADLAREVTAETGVDLEFVDFGGGFGVPYREDEEPLDVETVGEKVREAVGELDAQIKLEPGRYVVADAELILTEVNTVKETPEATVVGVDASLATLIRPAMFDSYHPIANVSAPDRELEPVSVGGPCCTSADVFCTDRPIARPEREDLLAIGNAGAYGYELANQFHSQPRPAEVAVEGDETRVVRRRESMDDVTRVEREAPSAEEGDRRR</sequence>
<dbReference type="InterPro" id="IPR000183">
    <property type="entry name" value="Orn/DAP/Arg_de-COase"/>
</dbReference>
<dbReference type="EC" id="4.1.1.20" evidence="5 6"/>
<dbReference type="GO" id="GO:0030170">
    <property type="term" value="F:pyridoxal phosphate binding"/>
    <property type="evidence" value="ECO:0007669"/>
    <property type="project" value="UniProtKB-UniRule"/>
</dbReference>
<evidence type="ECO:0000313" key="12">
    <source>
        <dbReference type="Proteomes" id="UP001596432"/>
    </source>
</evidence>
<feature type="binding site" evidence="5">
    <location>
        <position position="371"/>
    </location>
    <ligand>
        <name>pyridoxal 5'-phosphate</name>
        <dbReference type="ChEBI" id="CHEBI:597326"/>
    </ligand>
</feature>
<dbReference type="SUPFAM" id="SSF51419">
    <property type="entry name" value="PLP-binding barrel"/>
    <property type="match status" value="1"/>
</dbReference>
<name>A0ABD5Y1C1_9EURY</name>
<dbReference type="InterPro" id="IPR009006">
    <property type="entry name" value="Ala_racemase/Decarboxylase_C"/>
</dbReference>
<comment type="similarity">
    <text evidence="5">Belongs to the Orn/Lys/Arg decarboxylase class-II family. LysA subfamily.</text>
</comment>
<comment type="cofactor">
    <cofactor evidence="1 5 7 8">
        <name>pyridoxal 5'-phosphate</name>
        <dbReference type="ChEBI" id="CHEBI:597326"/>
    </cofactor>
</comment>
<dbReference type="EMBL" id="JBHTAS010000001">
    <property type="protein sequence ID" value="MFC7139466.1"/>
    <property type="molecule type" value="Genomic_DNA"/>
</dbReference>
<evidence type="ECO:0000256" key="3">
    <source>
        <dbReference type="ARBA" id="ARBA00022898"/>
    </source>
</evidence>
<evidence type="ECO:0000256" key="7">
    <source>
        <dbReference type="PIRSR" id="PIRSR600183-50"/>
    </source>
</evidence>
<dbReference type="NCBIfam" id="TIGR01048">
    <property type="entry name" value="lysA"/>
    <property type="match status" value="1"/>
</dbReference>
<reference evidence="11 12" key="1">
    <citation type="journal article" date="2019" name="Int. J. Syst. Evol. Microbiol.">
        <title>The Global Catalogue of Microorganisms (GCM) 10K type strain sequencing project: providing services to taxonomists for standard genome sequencing and annotation.</title>
        <authorList>
            <consortium name="The Broad Institute Genomics Platform"/>
            <consortium name="The Broad Institute Genome Sequencing Center for Infectious Disease"/>
            <person name="Wu L."/>
            <person name="Ma J."/>
        </authorList>
    </citation>
    <scope>NUCLEOTIDE SEQUENCE [LARGE SCALE GENOMIC DNA]</scope>
    <source>
        <strain evidence="11 12">XZYJT29</strain>
    </source>
</reference>
<evidence type="ECO:0000256" key="2">
    <source>
        <dbReference type="ARBA" id="ARBA00022793"/>
    </source>
</evidence>
<dbReference type="SUPFAM" id="SSF50621">
    <property type="entry name" value="Alanine racemase C-terminal domain-like"/>
    <property type="match status" value="1"/>
</dbReference>
<evidence type="ECO:0000256" key="5">
    <source>
        <dbReference type="HAMAP-Rule" id="MF_02120"/>
    </source>
</evidence>
<gene>
    <name evidence="5 11" type="primary">lysA</name>
    <name evidence="11" type="ORF">ACFQMA_06385</name>
</gene>
<feature type="binding site" evidence="5">
    <location>
        <position position="276"/>
    </location>
    <ligand>
        <name>substrate</name>
    </ligand>
</feature>
<feature type="modified residue" description="N6-(pyridoxal phosphate)lysine" evidence="5 7">
    <location>
        <position position="59"/>
    </location>
</feature>